<protein>
    <submittedName>
        <fullName evidence="4">S26 family signal peptidase</fullName>
    </submittedName>
</protein>
<dbReference type="EMBL" id="CP073720">
    <property type="protein sequence ID" value="UWP79969.1"/>
    <property type="molecule type" value="Genomic_DNA"/>
</dbReference>
<gene>
    <name evidence="4" type="ORF">Dfulv_33035</name>
</gene>
<name>A0ABY5VSA2_9ACTN</name>
<reference evidence="4" key="2">
    <citation type="submission" date="2022-09" db="EMBL/GenBank/DDBJ databases">
        <title>Biosynthetic gene clusters of Dactylosporangioum fulvum.</title>
        <authorList>
            <person name="Caradec T."/>
        </authorList>
    </citation>
    <scope>NUCLEOTIDE SEQUENCE</scope>
    <source>
        <strain evidence="4">NRRL B-16292</strain>
    </source>
</reference>
<evidence type="ECO:0000313" key="4">
    <source>
        <dbReference type="EMBL" id="UWP79969.1"/>
    </source>
</evidence>
<dbReference type="SUPFAM" id="SSF51306">
    <property type="entry name" value="LexA/Signal peptidase"/>
    <property type="match status" value="1"/>
</dbReference>
<feature type="domain" description="Peptidase S26" evidence="3">
    <location>
        <begin position="5"/>
        <end position="88"/>
    </location>
</feature>
<comment type="subcellular location">
    <subcellularLocation>
        <location evidence="1">Cell membrane</location>
        <topology evidence="1">Single-pass type II membrane protein</topology>
    </subcellularLocation>
</comment>
<dbReference type="RefSeq" id="WP_259857727.1">
    <property type="nucleotide sequence ID" value="NZ_BAAAST010000001.1"/>
</dbReference>
<dbReference type="PANTHER" id="PTHR43390">
    <property type="entry name" value="SIGNAL PEPTIDASE I"/>
    <property type="match status" value="1"/>
</dbReference>
<comment type="similarity">
    <text evidence="2">Belongs to the peptidase S26 family.</text>
</comment>
<dbReference type="Pfam" id="PF10502">
    <property type="entry name" value="Peptidase_S26"/>
    <property type="match status" value="2"/>
</dbReference>
<organism evidence="4 5">
    <name type="scientific">Dactylosporangium fulvum</name>
    <dbReference type="NCBI Taxonomy" id="53359"/>
    <lineage>
        <taxon>Bacteria</taxon>
        <taxon>Bacillati</taxon>
        <taxon>Actinomycetota</taxon>
        <taxon>Actinomycetes</taxon>
        <taxon>Micromonosporales</taxon>
        <taxon>Micromonosporaceae</taxon>
        <taxon>Dactylosporangium</taxon>
    </lineage>
</organism>
<dbReference type="Gene3D" id="2.10.109.10">
    <property type="entry name" value="Umud Fragment, subunit A"/>
    <property type="match status" value="1"/>
</dbReference>
<keyword evidence="5" id="KW-1185">Reference proteome</keyword>
<dbReference type="PRINTS" id="PR00727">
    <property type="entry name" value="LEADERPTASE"/>
</dbReference>
<dbReference type="InterPro" id="IPR036286">
    <property type="entry name" value="LexA/Signal_pep-like_sf"/>
</dbReference>
<dbReference type="InterPro" id="IPR019533">
    <property type="entry name" value="Peptidase_S26"/>
</dbReference>
<dbReference type="CDD" id="cd06530">
    <property type="entry name" value="S26_SPase_I"/>
    <property type="match status" value="1"/>
</dbReference>
<dbReference type="InterPro" id="IPR000223">
    <property type="entry name" value="Pept_S26A_signal_pept_1"/>
</dbReference>
<sequence length="146" mass="15125">MLIILAVLAVVGVLGLLLRRGLLVSRVRGGSMLPTYQDGDKLLAVRRGLFRRLRAGDVVVCRLPAGFAIPGGGDNPLLVKRVGAVAGDPRPGGDGATDPLPAGTIYVVGDSPGHSLDSNTFGPLPEKLVVGVVVRRMSGVQPSQSR</sequence>
<evidence type="ECO:0000256" key="1">
    <source>
        <dbReference type="ARBA" id="ARBA00004401"/>
    </source>
</evidence>
<evidence type="ECO:0000313" key="5">
    <source>
        <dbReference type="Proteomes" id="UP001059617"/>
    </source>
</evidence>
<proteinExistence type="inferred from homology"/>
<dbReference type="Proteomes" id="UP001059617">
    <property type="component" value="Chromosome"/>
</dbReference>
<reference evidence="4" key="1">
    <citation type="submission" date="2021-04" db="EMBL/GenBank/DDBJ databases">
        <authorList>
            <person name="Hartkoorn R.C."/>
            <person name="Beaudoing E."/>
            <person name="Hot D."/>
        </authorList>
    </citation>
    <scope>NUCLEOTIDE SEQUENCE</scope>
    <source>
        <strain evidence="4">NRRL B-16292</strain>
    </source>
</reference>
<evidence type="ECO:0000259" key="3">
    <source>
        <dbReference type="Pfam" id="PF10502"/>
    </source>
</evidence>
<evidence type="ECO:0000256" key="2">
    <source>
        <dbReference type="ARBA" id="ARBA00009370"/>
    </source>
</evidence>
<accession>A0ABY5VSA2</accession>
<dbReference type="PANTHER" id="PTHR43390:SF1">
    <property type="entry name" value="CHLOROPLAST PROCESSING PEPTIDASE"/>
    <property type="match status" value="1"/>
</dbReference>
<feature type="domain" description="Peptidase S26" evidence="3">
    <location>
        <begin position="98"/>
        <end position="134"/>
    </location>
</feature>